<accession>A0A840PJJ8</accession>
<evidence type="ECO:0000313" key="3">
    <source>
        <dbReference type="EMBL" id="MBB5139076.1"/>
    </source>
</evidence>
<comment type="caution">
    <text evidence="3">The sequence shown here is derived from an EMBL/GenBank/DDBJ whole genome shotgun (WGS) entry which is preliminary data.</text>
</comment>
<dbReference type="PANTHER" id="PTHR33745">
    <property type="entry name" value="RSBT ANTAGONIST PROTEIN RSBS-RELATED"/>
    <property type="match status" value="1"/>
</dbReference>
<proteinExistence type="predicted"/>
<dbReference type="RefSeq" id="WP_185055918.1">
    <property type="nucleotide sequence ID" value="NZ_BAABIX010000016.1"/>
</dbReference>
<dbReference type="EMBL" id="JACHGN010000027">
    <property type="protein sequence ID" value="MBB5139076.1"/>
    <property type="molecule type" value="Genomic_DNA"/>
</dbReference>
<dbReference type="CDD" id="cd07041">
    <property type="entry name" value="STAS_RsbR_RsbS_like"/>
    <property type="match status" value="1"/>
</dbReference>
<dbReference type="Pfam" id="PF01740">
    <property type="entry name" value="STAS"/>
    <property type="match status" value="1"/>
</dbReference>
<reference evidence="3 4" key="1">
    <citation type="submission" date="2020-08" db="EMBL/GenBank/DDBJ databases">
        <title>Genomic Encyclopedia of Type Strains, Phase IV (KMG-IV): sequencing the most valuable type-strain genomes for metagenomic binning, comparative biology and taxonomic classification.</title>
        <authorList>
            <person name="Goeker M."/>
        </authorList>
    </citation>
    <scope>NUCLEOTIDE SEQUENCE [LARGE SCALE GENOMIC DNA]</scope>
    <source>
        <strain evidence="3 4">DSM 45615</strain>
    </source>
</reference>
<dbReference type="InterPro" id="IPR002645">
    <property type="entry name" value="STAS_dom"/>
</dbReference>
<evidence type="ECO:0000256" key="1">
    <source>
        <dbReference type="ARBA" id="ARBA00022553"/>
    </source>
</evidence>
<gene>
    <name evidence="3" type="ORF">HNP84_008839</name>
</gene>
<dbReference type="AlphaFoldDB" id="A0A840PJJ8"/>
<dbReference type="Gene3D" id="3.30.750.24">
    <property type="entry name" value="STAS domain"/>
    <property type="match status" value="1"/>
</dbReference>
<protein>
    <submittedName>
        <fullName evidence="3">RsbT co-antagonist protein RsbR</fullName>
    </submittedName>
</protein>
<evidence type="ECO:0000313" key="4">
    <source>
        <dbReference type="Proteomes" id="UP000578449"/>
    </source>
</evidence>
<keyword evidence="1" id="KW-0597">Phosphoprotein</keyword>
<keyword evidence="4" id="KW-1185">Reference proteome</keyword>
<dbReference type="PROSITE" id="PS50801">
    <property type="entry name" value="STAS"/>
    <property type="match status" value="1"/>
</dbReference>
<feature type="domain" description="STAS" evidence="2">
    <location>
        <begin position="164"/>
        <end position="275"/>
    </location>
</feature>
<organism evidence="3 4">
    <name type="scientific">Thermocatellispora tengchongensis</name>
    <dbReference type="NCBI Taxonomy" id="1073253"/>
    <lineage>
        <taxon>Bacteria</taxon>
        <taxon>Bacillati</taxon>
        <taxon>Actinomycetota</taxon>
        <taxon>Actinomycetes</taxon>
        <taxon>Streptosporangiales</taxon>
        <taxon>Streptosporangiaceae</taxon>
        <taxon>Thermocatellispora</taxon>
    </lineage>
</organism>
<dbReference type="InterPro" id="IPR025751">
    <property type="entry name" value="RsbRD_N_dom"/>
</dbReference>
<evidence type="ECO:0000259" key="2">
    <source>
        <dbReference type="PROSITE" id="PS50801"/>
    </source>
</evidence>
<dbReference type="PANTHER" id="PTHR33745:SF3">
    <property type="entry name" value="RSBT CO-ANTAGONIST PROTEIN RSBRC"/>
    <property type="match status" value="1"/>
</dbReference>
<dbReference type="SUPFAM" id="SSF52091">
    <property type="entry name" value="SpoIIaa-like"/>
    <property type="match status" value="1"/>
</dbReference>
<sequence>MLGERQRAREEIARVVGAHRERIVAAWIVAQEGGAATAGAVGGEELREDAETLVSCLLEALTSPVPVEGLVARSAPLKSAVTGLSHRWARIGVSATAIARAVFSLKDSCAAILAEETPDLELRLDATELLCRIFDDAALLTFQSYVDGREEIIQRQNRQLLEISTPVVRLWRGVLAVPLIGTLDSGRAQIVMESLLKGIQEHEAAVAIIDITGVPTVDTAVAQHLMQTVAATRLMGADCILSGIRPQIAQMIARLGIDLSEIITRSSLADALTAAMRMVDDLRPAEEARSESALIP</sequence>
<dbReference type="Pfam" id="PF14361">
    <property type="entry name" value="RsbRD_N"/>
    <property type="match status" value="1"/>
</dbReference>
<name>A0A840PJJ8_9ACTN</name>
<dbReference type="InterPro" id="IPR036513">
    <property type="entry name" value="STAS_dom_sf"/>
</dbReference>
<dbReference type="InterPro" id="IPR051932">
    <property type="entry name" value="Bact_StressResp_Reg"/>
</dbReference>
<dbReference type="Proteomes" id="UP000578449">
    <property type="component" value="Unassembled WGS sequence"/>
</dbReference>